<dbReference type="Gene3D" id="1.20.1740.10">
    <property type="entry name" value="Amino acid/polyamine transporter I"/>
    <property type="match status" value="1"/>
</dbReference>
<dbReference type="OrthoDB" id="40134at2759"/>
<evidence type="ECO:0000256" key="3">
    <source>
        <dbReference type="ARBA" id="ARBA00022692"/>
    </source>
</evidence>
<dbReference type="Proteomes" id="UP000184546">
    <property type="component" value="Unassembled WGS sequence"/>
</dbReference>
<protein>
    <recommendedName>
        <fullName evidence="8">Amino acid transporter transmembrane domain-containing protein</fullName>
    </recommendedName>
</protein>
<feature type="transmembrane region" description="Helical" evidence="7">
    <location>
        <begin position="390"/>
        <end position="413"/>
    </location>
</feature>
<feature type="transmembrane region" description="Helical" evidence="7">
    <location>
        <begin position="137"/>
        <end position="159"/>
    </location>
</feature>
<comment type="subcellular location">
    <subcellularLocation>
        <location evidence="1">Membrane</location>
        <topology evidence="1">Multi-pass membrane protein</topology>
    </subcellularLocation>
</comment>
<feature type="transmembrane region" description="Helical" evidence="7">
    <location>
        <begin position="57"/>
        <end position="79"/>
    </location>
</feature>
<reference evidence="10" key="1">
    <citation type="journal article" date="2017" name="Genome Biol.">
        <title>Comparative genomics reveals high biological diversity and specific adaptations in the industrially and medically important fungal genus Aspergillus.</title>
        <authorList>
            <person name="de Vries R.P."/>
            <person name="Riley R."/>
            <person name="Wiebenga A."/>
            <person name="Aguilar-Osorio G."/>
            <person name="Amillis S."/>
            <person name="Uchima C.A."/>
            <person name="Anderluh G."/>
            <person name="Asadollahi M."/>
            <person name="Askin M."/>
            <person name="Barry K."/>
            <person name="Battaglia E."/>
            <person name="Bayram O."/>
            <person name="Benocci T."/>
            <person name="Braus-Stromeyer S.A."/>
            <person name="Caldana C."/>
            <person name="Canovas D."/>
            <person name="Cerqueira G.C."/>
            <person name="Chen F."/>
            <person name="Chen W."/>
            <person name="Choi C."/>
            <person name="Clum A."/>
            <person name="Dos Santos R.A."/>
            <person name="Damasio A.R."/>
            <person name="Diallinas G."/>
            <person name="Emri T."/>
            <person name="Fekete E."/>
            <person name="Flipphi M."/>
            <person name="Freyberg S."/>
            <person name="Gallo A."/>
            <person name="Gournas C."/>
            <person name="Habgood R."/>
            <person name="Hainaut M."/>
            <person name="Harispe M.L."/>
            <person name="Henrissat B."/>
            <person name="Hilden K.S."/>
            <person name="Hope R."/>
            <person name="Hossain A."/>
            <person name="Karabika E."/>
            <person name="Karaffa L."/>
            <person name="Karanyi Z."/>
            <person name="Krasevec N."/>
            <person name="Kuo A."/>
            <person name="Kusch H."/>
            <person name="LaButti K."/>
            <person name="Lagendijk E.L."/>
            <person name="Lapidus A."/>
            <person name="Levasseur A."/>
            <person name="Lindquist E."/>
            <person name="Lipzen A."/>
            <person name="Logrieco A.F."/>
            <person name="MacCabe A."/>
            <person name="Maekelae M.R."/>
            <person name="Malavazi I."/>
            <person name="Melin P."/>
            <person name="Meyer V."/>
            <person name="Mielnichuk N."/>
            <person name="Miskei M."/>
            <person name="Molnar A.P."/>
            <person name="Mule G."/>
            <person name="Ngan C.Y."/>
            <person name="Orejas M."/>
            <person name="Orosz E."/>
            <person name="Ouedraogo J.P."/>
            <person name="Overkamp K.M."/>
            <person name="Park H.-S."/>
            <person name="Perrone G."/>
            <person name="Piumi F."/>
            <person name="Punt P.J."/>
            <person name="Ram A.F."/>
            <person name="Ramon A."/>
            <person name="Rauscher S."/>
            <person name="Record E."/>
            <person name="Riano-Pachon D.M."/>
            <person name="Robert V."/>
            <person name="Roehrig J."/>
            <person name="Ruller R."/>
            <person name="Salamov A."/>
            <person name="Salih N.S."/>
            <person name="Samson R.A."/>
            <person name="Sandor E."/>
            <person name="Sanguinetti M."/>
            <person name="Schuetze T."/>
            <person name="Sepcic K."/>
            <person name="Shelest E."/>
            <person name="Sherlock G."/>
            <person name="Sophianopoulou V."/>
            <person name="Squina F.M."/>
            <person name="Sun H."/>
            <person name="Susca A."/>
            <person name="Todd R.B."/>
            <person name="Tsang A."/>
            <person name="Unkles S.E."/>
            <person name="van de Wiele N."/>
            <person name="van Rossen-Uffink D."/>
            <person name="Oliveira J.V."/>
            <person name="Vesth T.C."/>
            <person name="Visser J."/>
            <person name="Yu J.-H."/>
            <person name="Zhou M."/>
            <person name="Andersen M.R."/>
            <person name="Archer D.B."/>
            <person name="Baker S.E."/>
            <person name="Benoit I."/>
            <person name="Brakhage A.A."/>
            <person name="Braus G.H."/>
            <person name="Fischer R."/>
            <person name="Frisvad J.C."/>
            <person name="Goldman G.H."/>
            <person name="Houbraken J."/>
            <person name="Oakley B."/>
            <person name="Pocsi I."/>
            <person name="Scazzocchio C."/>
            <person name="Seiboth B."/>
            <person name="vanKuyk P.A."/>
            <person name="Wortman J."/>
            <person name="Dyer P.S."/>
            <person name="Grigoriev I.V."/>
        </authorList>
    </citation>
    <scope>NUCLEOTIDE SEQUENCE [LARGE SCALE GENOMIC DNA]</scope>
    <source>
        <strain evidence="10">ATCC 16872 / CBS 172.66 / WB 5094</strain>
    </source>
</reference>
<keyword evidence="10" id="KW-1185">Reference proteome</keyword>
<dbReference type="GO" id="GO:0015179">
    <property type="term" value="F:L-amino acid transmembrane transporter activity"/>
    <property type="evidence" value="ECO:0007669"/>
    <property type="project" value="TreeGrafter"/>
</dbReference>
<feature type="transmembrane region" description="Helical" evidence="7">
    <location>
        <begin position="242"/>
        <end position="266"/>
    </location>
</feature>
<keyword evidence="5 7" id="KW-0472">Membrane</keyword>
<dbReference type="PANTHER" id="PTHR22950:SF683">
    <property type="entry name" value="AMINO ACID TRANSPORTER (EUROFUNG)"/>
    <property type="match status" value="1"/>
</dbReference>
<dbReference type="GeneID" id="30973705"/>
<feature type="transmembrane region" description="Helical" evidence="7">
    <location>
        <begin position="171"/>
        <end position="189"/>
    </location>
</feature>
<gene>
    <name evidence="9" type="ORF">ASPACDRAFT_32599</name>
</gene>
<evidence type="ECO:0000259" key="8">
    <source>
        <dbReference type="Pfam" id="PF01490"/>
    </source>
</evidence>
<feature type="transmembrane region" description="Helical" evidence="7">
    <location>
        <begin position="425"/>
        <end position="446"/>
    </location>
</feature>
<dbReference type="Pfam" id="PF01490">
    <property type="entry name" value="Aa_trans"/>
    <property type="match status" value="1"/>
</dbReference>
<feature type="region of interest" description="Disordered" evidence="6">
    <location>
        <begin position="1"/>
        <end position="28"/>
    </location>
</feature>
<sequence length="476" mass="51414">MKKQEASEPDRDSIARAQSQIDEASSEPIQDDAVFGEIREGDTNYRNVRSLRISPRIIPWLGTTALMIKTQIGLGVLSMPKVFDILGIVPGIILLLTIAGMTSWSNWMVGVFKLRHPSVYGIDDVGKMLFGRFGYELLGAAYTLYWIFVGGSALLSISISLNALSDHGTCTAAFVAVAAVIGLMFSSIQTLGRISWLAWVGAACIITAVSILTIAVGIQGHAPMTGGVIPEPDYKLSGNPTFVEAMTALSTISLTYAGTPAFFNIVSEMRDPRHFTRALTICQVTVTVIYIVVGTVVYYYCGSHVASPALGSAGILIKKISYGFALPGLAVSATLMLHLPAKHIFIRILRGTKHLTGQTRTHWIVWLGSTFTVTSVAYIVASSIPVFSDLVSLVGALLATSLCFQPMGCMWLYDNWGPGRQKKSLRWCLMVAWCIFVILTGFFLTIGGTYSSIVSIISSYEKTGGSSAWSCANNDN</sequence>
<feature type="transmembrane region" description="Helical" evidence="7">
    <location>
        <begin position="278"/>
        <end position="300"/>
    </location>
</feature>
<feature type="compositionally biased region" description="Basic and acidic residues" evidence="6">
    <location>
        <begin position="1"/>
        <end position="14"/>
    </location>
</feature>
<dbReference type="PANTHER" id="PTHR22950">
    <property type="entry name" value="AMINO ACID TRANSPORTER"/>
    <property type="match status" value="1"/>
</dbReference>
<feature type="transmembrane region" description="Helical" evidence="7">
    <location>
        <begin position="362"/>
        <end position="384"/>
    </location>
</feature>
<feature type="transmembrane region" description="Helical" evidence="7">
    <location>
        <begin position="320"/>
        <end position="341"/>
    </location>
</feature>
<evidence type="ECO:0000256" key="5">
    <source>
        <dbReference type="ARBA" id="ARBA00023136"/>
    </source>
</evidence>
<accession>A0A1L9WN96</accession>
<dbReference type="FunFam" id="1.20.1740.10:FF:000039">
    <property type="entry name" value="Neutral amino acid transporter (Eurofung)"/>
    <property type="match status" value="1"/>
</dbReference>
<feature type="transmembrane region" description="Helical" evidence="7">
    <location>
        <begin position="196"/>
        <end position="222"/>
    </location>
</feature>
<feature type="transmembrane region" description="Helical" evidence="7">
    <location>
        <begin position="85"/>
        <end position="107"/>
    </location>
</feature>
<dbReference type="OMA" id="KHIFMRI"/>
<keyword evidence="4 7" id="KW-1133">Transmembrane helix</keyword>
<evidence type="ECO:0000256" key="1">
    <source>
        <dbReference type="ARBA" id="ARBA00004141"/>
    </source>
</evidence>
<name>A0A1L9WN96_ASPA1</name>
<evidence type="ECO:0000256" key="4">
    <source>
        <dbReference type="ARBA" id="ARBA00022989"/>
    </source>
</evidence>
<dbReference type="VEuPathDB" id="FungiDB:ASPACDRAFT_32599"/>
<evidence type="ECO:0000313" key="10">
    <source>
        <dbReference type="Proteomes" id="UP000184546"/>
    </source>
</evidence>
<evidence type="ECO:0000256" key="6">
    <source>
        <dbReference type="SAM" id="MobiDB-lite"/>
    </source>
</evidence>
<proteinExistence type="inferred from homology"/>
<evidence type="ECO:0000256" key="2">
    <source>
        <dbReference type="ARBA" id="ARBA00008066"/>
    </source>
</evidence>
<dbReference type="InterPro" id="IPR013057">
    <property type="entry name" value="AA_transpt_TM"/>
</dbReference>
<comment type="similarity">
    <text evidence="2">Belongs to the amino acid/polyamine transporter 2 family.</text>
</comment>
<dbReference type="RefSeq" id="XP_020053956.1">
    <property type="nucleotide sequence ID" value="XM_020199891.1"/>
</dbReference>
<dbReference type="EMBL" id="KV878982">
    <property type="protein sequence ID" value="OJJ97616.1"/>
    <property type="molecule type" value="Genomic_DNA"/>
</dbReference>
<dbReference type="GO" id="GO:0016020">
    <property type="term" value="C:membrane"/>
    <property type="evidence" value="ECO:0007669"/>
    <property type="project" value="UniProtKB-SubCell"/>
</dbReference>
<dbReference type="AlphaFoldDB" id="A0A1L9WN96"/>
<evidence type="ECO:0000256" key="7">
    <source>
        <dbReference type="SAM" id="Phobius"/>
    </source>
</evidence>
<keyword evidence="3 7" id="KW-0812">Transmembrane</keyword>
<dbReference type="STRING" id="690307.A0A1L9WN96"/>
<organism evidence="9 10">
    <name type="scientific">Aspergillus aculeatus (strain ATCC 16872 / CBS 172.66 / WB 5094)</name>
    <dbReference type="NCBI Taxonomy" id="690307"/>
    <lineage>
        <taxon>Eukaryota</taxon>
        <taxon>Fungi</taxon>
        <taxon>Dikarya</taxon>
        <taxon>Ascomycota</taxon>
        <taxon>Pezizomycotina</taxon>
        <taxon>Eurotiomycetes</taxon>
        <taxon>Eurotiomycetidae</taxon>
        <taxon>Eurotiales</taxon>
        <taxon>Aspergillaceae</taxon>
        <taxon>Aspergillus</taxon>
        <taxon>Aspergillus subgen. Circumdati</taxon>
    </lineage>
</organism>
<feature type="domain" description="Amino acid transporter transmembrane" evidence="8">
    <location>
        <begin position="60"/>
        <end position="453"/>
    </location>
</feature>
<evidence type="ECO:0000313" key="9">
    <source>
        <dbReference type="EMBL" id="OJJ97616.1"/>
    </source>
</evidence>